<dbReference type="RefSeq" id="WP_188484394.1">
    <property type="nucleotide sequence ID" value="NZ_BMFC01000031.1"/>
</dbReference>
<comment type="caution">
    <text evidence="1">The sequence shown here is derived from an EMBL/GenBank/DDBJ whole genome shotgun (WGS) entry which is preliminary data.</text>
</comment>
<evidence type="ECO:0000313" key="2">
    <source>
        <dbReference type="Proteomes" id="UP000645462"/>
    </source>
</evidence>
<dbReference type="InterPro" id="IPR029063">
    <property type="entry name" value="SAM-dependent_MTases_sf"/>
</dbReference>
<gene>
    <name evidence="1" type="ORF">GCM10011363_45480</name>
</gene>
<reference evidence="2" key="1">
    <citation type="journal article" date="2019" name="Int. J. Syst. Evol. Microbiol.">
        <title>The Global Catalogue of Microorganisms (GCM) 10K type strain sequencing project: providing services to taxonomists for standard genome sequencing and annotation.</title>
        <authorList>
            <consortium name="The Broad Institute Genomics Platform"/>
            <consortium name="The Broad Institute Genome Sequencing Center for Infectious Disease"/>
            <person name="Wu L."/>
            <person name="Ma J."/>
        </authorList>
    </citation>
    <scope>NUCLEOTIDE SEQUENCE [LARGE SCALE GENOMIC DNA]</scope>
    <source>
        <strain evidence="2">CGMCC 1.12478</strain>
    </source>
</reference>
<dbReference type="EMBL" id="BMFC01000031">
    <property type="protein sequence ID" value="GGC23826.1"/>
    <property type="molecule type" value="Genomic_DNA"/>
</dbReference>
<proteinExistence type="predicted"/>
<dbReference type="Proteomes" id="UP000645462">
    <property type="component" value="Unassembled WGS sequence"/>
</dbReference>
<evidence type="ECO:0008006" key="3">
    <source>
        <dbReference type="Google" id="ProtNLM"/>
    </source>
</evidence>
<organism evidence="1 2">
    <name type="scientific">Marivita lacus</name>
    <dbReference type="NCBI Taxonomy" id="1323742"/>
    <lineage>
        <taxon>Bacteria</taxon>
        <taxon>Pseudomonadati</taxon>
        <taxon>Pseudomonadota</taxon>
        <taxon>Alphaproteobacteria</taxon>
        <taxon>Rhodobacterales</taxon>
        <taxon>Roseobacteraceae</taxon>
        <taxon>Marivita</taxon>
    </lineage>
</organism>
<sequence length="269" mass="30085">MKLRHIIRDLGMLIAPPIMSQVVAARSQRLIISIEAREGLTEASHRFVEKFGRSVLHGPFTGLTYPDMTVSQRNLIHKLLGSYEDELHPWIEKLKAKNYRAVINVGSADGYYTVGLALTKPNTPVIAFDTDPWARRATQALTRENNARNVDIRTMCTPQWLAENLEARSLLLSDCEGYEGVLLDPKTAPALLKCDIVVELHDHAAPGVEDLMRRRFADTHDIESVEMELGKSPVRFSELADMEPALAQKALSEGRGAPQSWLMMTAREA</sequence>
<dbReference type="SUPFAM" id="SSF53335">
    <property type="entry name" value="S-adenosyl-L-methionine-dependent methyltransferases"/>
    <property type="match status" value="1"/>
</dbReference>
<name>A0ABQ1LHI9_9RHOB</name>
<evidence type="ECO:0000313" key="1">
    <source>
        <dbReference type="EMBL" id="GGC23826.1"/>
    </source>
</evidence>
<accession>A0ABQ1LHI9</accession>
<protein>
    <recommendedName>
        <fullName evidence="3">Methyltransferase FkbM domain-containing protein</fullName>
    </recommendedName>
</protein>
<keyword evidence="2" id="KW-1185">Reference proteome</keyword>